<keyword evidence="9" id="KW-1185">Reference proteome</keyword>
<dbReference type="GO" id="GO:0051060">
    <property type="term" value="F:pullulanase activity"/>
    <property type="evidence" value="ECO:0007669"/>
    <property type="project" value="UniProtKB-EC"/>
</dbReference>
<dbReference type="AlphaFoldDB" id="A0A934U0X8"/>
<dbReference type="Gene3D" id="2.60.40.10">
    <property type="entry name" value="Immunoglobulins"/>
    <property type="match status" value="1"/>
</dbReference>
<keyword evidence="5" id="KW-0472">Membrane</keyword>
<feature type="domain" description="Glycosyl hydrolase family 13 catalytic" evidence="7">
    <location>
        <begin position="229"/>
        <end position="632"/>
    </location>
</feature>
<dbReference type="InterPro" id="IPR013783">
    <property type="entry name" value="Ig-like_fold"/>
</dbReference>
<keyword evidence="5" id="KW-0812">Transmembrane</keyword>
<dbReference type="NCBIfam" id="TIGR02104">
    <property type="entry name" value="pulA_typeI"/>
    <property type="match status" value="1"/>
</dbReference>
<feature type="compositionally biased region" description="Acidic residues" evidence="4">
    <location>
        <begin position="57"/>
        <end position="70"/>
    </location>
</feature>
<dbReference type="Proteomes" id="UP000633365">
    <property type="component" value="Unassembled WGS sequence"/>
</dbReference>
<dbReference type="Gene3D" id="3.20.20.80">
    <property type="entry name" value="Glycosidases"/>
    <property type="match status" value="1"/>
</dbReference>
<dbReference type="InterPro" id="IPR006047">
    <property type="entry name" value="GH13_cat_dom"/>
</dbReference>
<proteinExistence type="inferred from homology"/>
<keyword evidence="6" id="KW-0732">Signal</keyword>
<dbReference type="SUPFAM" id="SSF51445">
    <property type="entry name" value="(Trans)glycosidases"/>
    <property type="match status" value="1"/>
</dbReference>
<dbReference type="InterPro" id="IPR014756">
    <property type="entry name" value="Ig_E-set"/>
</dbReference>
<evidence type="ECO:0000313" key="8">
    <source>
        <dbReference type="EMBL" id="MBK6087149.1"/>
    </source>
</evidence>
<dbReference type="Gene3D" id="2.60.40.1180">
    <property type="entry name" value="Golgi alpha-mannosidase II"/>
    <property type="match status" value="1"/>
</dbReference>
<keyword evidence="3" id="KW-0624">Polysaccharide degradation</keyword>
<dbReference type="InterPro" id="IPR009459">
    <property type="entry name" value="MucBP_dom"/>
</dbReference>
<sequence>MILKRVISLILALLLLLSVTATCFYADEEEQPAEQVEEVVEEAPTEAPPTEPPTEAPTEEETEEPTEEPTDPPPTEPPKPDPKRLGYAKYAAKLDETVYRESDLGATYTEDYTTFKVWSPTADDVKVCIYKTGSDKEEGFNTIAVKPMSFSKSVGTWYVTLEGDFKNMYYTYKITIGDNTYEVVDPYAKAVGVNGDRGMIVDLDDTDPEGWSDDSFKRVSEASDAIVWEVSVRDFSAAESSGVSERNRGKFLAFTEKDTTLDGEEGSVSTCVSYLKELGVNYVQINPFYDFASIDEADSLDMQYNWGYDPKNYNAPEGSYSSDPYDGRTRITECKQMIKALHEAGIGVIMDVVYNHTYESDNSFFNHIAPYYYYRFNEDGSWSNGSGCGNDVATERYMARKFIRESVAYWADEYHIDGFRFDLMGLMDVDTMNGIRTDLDALSDGEHIIMYGEAWNMKTTVNANTVLANQDNMDKMSKRIGAFNDTGRDAIKGSNFDASGKGFVQEGSSKGGVRSAIEGTGNGWASIPAQCVNYASCHDNLTLYDKLTASVKDDGKYTLRREDLLKMNQLSAAAVLMSRGVPFMLAGEELGRTKQGDENSYQSSVEINQIDWLSRYRYTIMTDYYKGLISIRKAIPTLRDGTGERTELNYLESSSKNTIAYSVTGADMPSVVVALNGDPSKPSTISLPEGDWVIVADDRRAGLTKLGDANGTVSVPATSARILVDAKSFADLEQEAPECLLYIRYKDKANDGSVVCEERLTGAKNESYVAATPSEILFNYNILSDSGLSGTLSKDFDIIDVSCVAYKGEYSTVTVKFVNADNKVIANTIVMTNRVGQQYYTPSIPGIKGYSLDLDNLPENGAGLYTKDPIEVVYTYKDAASTDNGDSEFTCPANVIYLADDGTILSLKSYRGVEGDKLEIEEMEFDGYKYYDISNENAVFSENELNVLVYYQNPQRAFWLTVKNNLLTIILVFVGFIAVIIAAVIILRRVSKKRKMMSIQIED</sequence>
<feature type="transmembrane region" description="Helical" evidence="5">
    <location>
        <begin position="966"/>
        <end position="987"/>
    </location>
</feature>
<evidence type="ECO:0000256" key="3">
    <source>
        <dbReference type="ARBA" id="ARBA00023001"/>
    </source>
</evidence>
<keyword evidence="3" id="KW-0119">Carbohydrate metabolism</keyword>
<dbReference type="SMART" id="SM00642">
    <property type="entry name" value="Aamy"/>
    <property type="match status" value="1"/>
</dbReference>
<feature type="region of interest" description="Disordered" evidence="4">
    <location>
        <begin position="30"/>
        <end position="85"/>
    </location>
</feature>
<evidence type="ECO:0000256" key="6">
    <source>
        <dbReference type="SAM" id="SignalP"/>
    </source>
</evidence>
<keyword evidence="2" id="KW-0677">Repeat</keyword>
<dbReference type="Pfam" id="PF02922">
    <property type="entry name" value="CBM_48"/>
    <property type="match status" value="1"/>
</dbReference>
<dbReference type="Pfam" id="PF06458">
    <property type="entry name" value="MucBP"/>
    <property type="match status" value="2"/>
</dbReference>
<dbReference type="InterPro" id="IPR017853">
    <property type="entry name" value="GH"/>
</dbReference>
<dbReference type="PANTHER" id="PTHR43002">
    <property type="entry name" value="GLYCOGEN DEBRANCHING ENZYME"/>
    <property type="match status" value="1"/>
</dbReference>
<feature type="signal peptide" evidence="6">
    <location>
        <begin position="1"/>
        <end position="26"/>
    </location>
</feature>
<evidence type="ECO:0000256" key="5">
    <source>
        <dbReference type="SAM" id="Phobius"/>
    </source>
</evidence>
<evidence type="ECO:0000256" key="1">
    <source>
        <dbReference type="ARBA" id="ARBA00008061"/>
    </source>
</evidence>
<dbReference type="Pfam" id="PF00128">
    <property type="entry name" value="Alpha-amylase"/>
    <property type="match status" value="1"/>
</dbReference>
<comment type="caution">
    <text evidence="8">The sequence shown here is derived from an EMBL/GenBank/DDBJ whole genome shotgun (WGS) entry which is preliminary data.</text>
</comment>
<evidence type="ECO:0000259" key="7">
    <source>
        <dbReference type="SMART" id="SM00642"/>
    </source>
</evidence>
<dbReference type="SUPFAM" id="SSF81296">
    <property type="entry name" value="E set domains"/>
    <property type="match status" value="1"/>
</dbReference>
<feature type="compositionally biased region" description="Acidic residues" evidence="4">
    <location>
        <begin position="30"/>
        <end position="44"/>
    </location>
</feature>
<evidence type="ECO:0000313" key="9">
    <source>
        <dbReference type="Proteomes" id="UP000633365"/>
    </source>
</evidence>
<dbReference type="EC" id="3.2.1.41" evidence="8"/>
<feature type="chain" id="PRO_5037969796" evidence="6">
    <location>
        <begin position="27"/>
        <end position="1003"/>
    </location>
</feature>
<evidence type="ECO:0000256" key="4">
    <source>
        <dbReference type="SAM" id="MobiDB-lite"/>
    </source>
</evidence>
<dbReference type="GO" id="GO:0030245">
    <property type="term" value="P:cellulose catabolic process"/>
    <property type="evidence" value="ECO:0007669"/>
    <property type="project" value="UniProtKB-KW"/>
</dbReference>
<dbReference type="InterPro" id="IPR011840">
    <property type="entry name" value="PulA_typeI"/>
</dbReference>
<keyword evidence="5" id="KW-1133">Transmembrane helix</keyword>
<keyword evidence="3" id="KW-0136">Cellulose degradation</keyword>
<keyword evidence="8" id="KW-0326">Glycosidase</keyword>
<keyword evidence="8" id="KW-0378">Hydrolase</keyword>
<dbReference type="EMBL" id="JAEQMG010000010">
    <property type="protein sequence ID" value="MBK6087149.1"/>
    <property type="molecule type" value="Genomic_DNA"/>
</dbReference>
<comment type="similarity">
    <text evidence="1">Belongs to the glycosyl hydrolase 13 family.</text>
</comment>
<dbReference type="CDD" id="cd11341">
    <property type="entry name" value="AmyAc_Pullulanase_LD-like"/>
    <property type="match status" value="1"/>
</dbReference>
<reference evidence="8" key="1">
    <citation type="submission" date="2021-01" db="EMBL/GenBank/DDBJ databases">
        <title>Genome public.</title>
        <authorList>
            <person name="Liu C."/>
            <person name="Sun Q."/>
        </authorList>
    </citation>
    <scope>NUCLEOTIDE SEQUENCE</scope>
    <source>
        <strain evidence="8">M6</strain>
    </source>
</reference>
<organism evidence="8 9">
    <name type="scientific">Ruminococcus difficilis</name>
    <dbReference type="NCBI Taxonomy" id="2763069"/>
    <lineage>
        <taxon>Bacteria</taxon>
        <taxon>Bacillati</taxon>
        <taxon>Bacillota</taxon>
        <taxon>Clostridia</taxon>
        <taxon>Eubacteriales</taxon>
        <taxon>Oscillospiraceae</taxon>
        <taxon>Ruminococcus</taxon>
    </lineage>
</organism>
<dbReference type="InterPro" id="IPR004193">
    <property type="entry name" value="Glyco_hydro_13_N"/>
</dbReference>
<gene>
    <name evidence="8" type="primary">pulA</name>
    <name evidence="8" type="ORF">JKK62_00500</name>
</gene>
<dbReference type="CDD" id="cd02860">
    <property type="entry name" value="E_set_Pullulanase"/>
    <property type="match status" value="1"/>
</dbReference>
<evidence type="ECO:0000256" key="2">
    <source>
        <dbReference type="ARBA" id="ARBA00022737"/>
    </source>
</evidence>
<name>A0A934U0X8_9FIRM</name>
<accession>A0A934U0X8</accession>
<dbReference type="InterPro" id="IPR013780">
    <property type="entry name" value="Glyco_hydro_b"/>
</dbReference>
<dbReference type="Gene3D" id="3.10.20.320">
    <property type="entry name" value="Putative peptidoglycan bound protein (lpxtg motif)"/>
    <property type="match status" value="1"/>
</dbReference>
<feature type="compositionally biased region" description="Pro residues" evidence="4">
    <location>
        <begin position="46"/>
        <end position="55"/>
    </location>
</feature>
<protein>
    <submittedName>
        <fullName evidence="8">Type I pullulanase</fullName>
        <ecNumber evidence="8">3.2.1.41</ecNumber>
    </submittedName>
</protein>